<gene>
    <name evidence="1" type="ORF">RB2654_14215</name>
</gene>
<evidence type="ECO:0000313" key="2">
    <source>
        <dbReference type="Proteomes" id="UP000002931"/>
    </source>
</evidence>
<sequence>MGKDRANFRQRLGVNHTYAAARTVAPGEEYHDVVLPDRIE</sequence>
<keyword evidence="2" id="KW-1185">Reference proteome</keyword>
<dbReference type="HOGENOM" id="CLU_3292129_0_0_5"/>
<reference evidence="1 2" key="1">
    <citation type="journal article" date="2010" name="J. Bacteriol.">
        <title>Genome sequences of Pelagibaca bermudensis HTCC2601T and Maritimibacter alkaliphilus HTCC2654T, the type strains of two marine Roseobacter genera.</title>
        <authorList>
            <person name="Thrash J.C."/>
            <person name="Cho J.C."/>
            <person name="Ferriera S."/>
            <person name="Johnson J."/>
            <person name="Vergin K.L."/>
            <person name="Giovannoni S.J."/>
        </authorList>
    </citation>
    <scope>NUCLEOTIDE SEQUENCE [LARGE SCALE GENOMIC DNA]</scope>
    <source>
        <strain evidence="1 2">HTCC2654</strain>
    </source>
</reference>
<name>A3VGP2_9RHOB</name>
<dbReference type="AlphaFoldDB" id="A3VGP2"/>
<dbReference type="EMBL" id="AAMT01000008">
    <property type="protein sequence ID" value="EAQ12447.1"/>
    <property type="molecule type" value="Genomic_DNA"/>
</dbReference>
<evidence type="ECO:0000313" key="1">
    <source>
        <dbReference type="EMBL" id="EAQ12447.1"/>
    </source>
</evidence>
<comment type="caution">
    <text evidence="1">The sequence shown here is derived from an EMBL/GenBank/DDBJ whole genome shotgun (WGS) entry which is preliminary data.</text>
</comment>
<dbReference type="Proteomes" id="UP000002931">
    <property type="component" value="Unassembled WGS sequence"/>
</dbReference>
<accession>A3VGP2</accession>
<dbReference type="STRING" id="314271.RB2654_14215"/>
<organism evidence="1 2">
    <name type="scientific">Maritimibacter alkaliphilus HTCC2654</name>
    <dbReference type="NCBI Taxonomy" id="314271"/>
    <lineage>
        <taxon>Bacteria</taxon>
        <taxon>Pseudomonadati</taxon>
        <taxon>Pseudomonadota</taxon>
        <taxon>Alphaproteobacteria</taxon>
        <taxon>Rhodobacterales</taxon>
        <taxon>Roseobacteraceae</taxon>
        <taxon>Maritimibacter</taxon>
    </lineage>
</organism>
<proteinExistence type="predicted"/>
<protein>
    <submittedName>
        <fullName evidence="1">Uncharacterized protein</fullName>
    </submittedName>
</protein>